<feature type="compositionally biased region" description="Polar residues" evidence="1">
    <location>
        <begin position="117"/>
        <end position="127"/>
    </location>
</feature>
<evidence type="ECO:0000313" key="2">
    <source>
        <dbReference type="EMBL" id="KAK7026912.1"/>
    </source>
</evidence>
<sequence>MYKKERCWGGGRGHGAGVAFSVAFLGWGGTKASGEGARPLKKRAQPGHQLRFHPVQRPVLSRTQEASYPASNSLPHNPAAISIPTQVMASPIPTPRPSSTSCAPSVAMPTAVPSPSPRCSSSFAYGH</sequence>
<protein>
    <submittedName>
        <fullName evidence="2">Uncharacterized protein</fullName>
    </submittedName>
</protein>
<comment type="caution">
    <text evidence="2">The sequence shown here is derived from an EMBL/GenBank/DDBJ whole genome shotgun (WGS) entry which is preliminary data.</text>
</comment>
<dbReference type="Proteomes" id="UP001362999">
    <property type="component" value="Unassembled WGS sequence"/>
</dbReference>
<proteinExistence type="predicted"/>
<gene>
    <name evidence="2" type="ORF">R3P38DRAFT_3191114</name>
</gene>
<organism evidence="2 3">
    <name type="scientific">Favolaschia claudopus</name>
    <dbReference type="NCBI Taxonomy" id="2862362"/>
    <lineage>
        <taxon>Eukaryota</taxon>
        <taxon>Fungi</taxon>
        <taxon>Dikarya</taxon>
        <taxon>Basidiomycota</taxon>
        <taxon>Agaricomycotina</taxon>
        <taxon>Agaricomycetes</taxon>
        <taxon>Agaricomycetidae</taxon>
        <taxon>Agaricales</taxon>
        <taxon>Marasmiineae</taxon>
        <taxon>Mycenaceae</taxon>
        <taxon>Favolaschia</taxon>
    </lineage>
</organism>
<keyword evidence="3" id="KW-1185">Reference proteome</keyword>
<feature type="region of interest" description="Disordered" evidence="1">
    <location>
        <begin position="55"/>
        <end position="127"/>
    </location>
</feature>
<evidence type="ECO:0000313" key="3">
    <source>
        <dbReference type="Proteomes" id="UP001362999"/>
    </source>
</evidence>
<reference evidence="2 3" key="1">
    <citation type="journal article" date="2024" name="J Genomics">
        <title>Draft genome sequencing and assembly of Favolaschia claudopus CIRM-BRFM 2984 isolated from oak limbs.</title>
        <authorList>
            <person name="Navarro D."/>
            <person name="Drula E."/>
            <person name="Chaduli D."/>
            <person name="Cazenave R."/>
            <person name="Ahrendt S."/>
            <person name="Wang J."/>
            <person name="Lipzen A."/>
            <person name="Daum C."/>
            <person name="Barry K."/>
            <person name="Grigoriev I.V."/>
            <person name="Favel A."/>
            <person name="Rosso M.N."/>
            <person name="Martin F."/>
        </authorList>
    </citation>
    <scope>NUCLEOTIDE SEQUENCE [LARGE SCALE GENOMIC DNA]</scope>
    <source>
        <strain evidence="2 3">CIRM-BRFM 2984</strain>
    </source>
</reference>
<evidence type="ECO:0000256" key="1">
    <source>
        <dbReference type="SAM" id="MobiDB-lite"/>
    </source>
</evidence>
<accession>A0AAW0BLI8</accession>
<name>A0AAW0BLI8_9AGAR</name>
<dbReference type="EMBL" id="JAWWNJ010000030">
    <property type="protein sequence ID" value="KAK7026912.1"/>
    <property type="molecule type" value="Genomic_DNA"/>
</dbReference>
<dbReference type="AlphaFoldDB" id="A0AAW0BLI8"/>
<feature type="compositionally biased region" description="Polar residues" evidence="1">
    <location>
        <begin position="61"/>
        <end position="75"/>
    </location>
</feature>